<proteinExistence type="predicted"/>
<dbReference type="Gene3D" id="3.40.50.720">
    <property type="entry name" value="NAD(P)-binding Rossmann-like Domain"/>
    <property type="match status" value="1"/>
</dbReference>
<dbReference type="EMBL" id="JBFTWV010000012">
    <property type="protein sequence ID" value="KAL2798612.1"/>
    <property type="molecule type" value="Genomic_DNA"/>
</dbReference>
<dbReference type="SUPFAM" id="SSF51735">
    <property type="entry name" value="NAD(P)-binding Rossmann-fold domains"/>
    <property type="match status" value="1"/>
</dbReference>
<name>A0ABR4GHV6_9EURO</name>
<keyword evidence="2" id="KW-1185">Reference proteome</keyword>
<evidence type="ECO:0000313" key="1">
    <source>
        <dbReference type="EMBL" id="KAL2798612.1"/>
    </source>
</evidence>
<gene>
    <name evidence="1" type="ORF">BJX66DRAFT_333976</name>
</gene>
<dbReference type="PANTHER" id="PTHR14097:SF9">
    <property type="entry name" value="EPIMERASE, PUTATIVE (AFU_ORTHOLOGUE AFUA_8G07320)-RELATED"/>
    <property type="match status" value="1"/>
</dbReference>
<dbReference type="Proteomes" id="UP001610563">
    <property type="component" value="Unassembled WGS sequence"/>
</dbReference>
<organism evidence="1 2">
    <name type="scientific">Aspergillus keveii</name>
    <dbReference type="NCBI Taxonomy" id="714993"/>
    <lineage>
        <taxon>Eukaryota</taxon>
        <taxon>Fungi</taxon>
        <taxon>Dikarya</taxon>
        <taxon>Ascomycota</taxon>
        <taxon>Pezizomycotina</taxon>
        <taxon>Eurotiomycetes</taxon>
        <taxon>Eurotiomycetidae</taxon>
        <taxon>Eurotiales</taxon>
        <taxon>Aspergillaceae</taxon>
        <taxon>Aspergillus</taxon>
        <taxon>Aspergillus subgen. Nidulantes</taxon>
    </lineage>
</organism>
<accession>A0ABR4GHV6</accession>
<dbReference type="InterPro" id="IPR036291">
    <property type="entry name" value="NAD(P)-bd_dom_sf"/>
</dbReference>
<comment type="caution">
    <text evidence="1">The sequence shown here is derived from an EMBL/GenBank/DDBJ whole genome shotgun (WGS) entry which is preliminary data.</text>
</comment>
<sequence>MKIILTGTTGFVGTEVLAQALANPHITSLIVLSRKPLPESITANQKVTVKVLDDFLTYPDSLLDELEGAEGCIWTLGLATSPSLALYRKINHEYTLAALDAFSRIRPAPGKLAPKPFHFVYCSGAAAVRDPKRTKTVWFMGDMRRVRVCLPDLRSFHKTLGYRRY</sequence>
<evidence type="ECO:0008006" key="3">
    <source>
        <dbReference type="Google" id="ProtNLM"/>
    </source>
</evidence>
<evidence type="ECO:0000313" key="2">
    <source>
        <dbReference type="Proteomes" id="UP001610563"/>
    </source>
</evidence>
<dbReference type="PANTHER" id="PTHR14097">
    <property type="entry name" value="OXIDOREDUCTASE HTATIP2"/>
    <property type="match status" value="1"/>
</dbReference>
<protein>
    <recommendedName>
        <fullName evidence="3">Nucleoside-diphosphate-sugar epimerase</fullName>
    </recommendedName>
</protein>
<reference evidence="1 2" key="1">
    <citation type="submission" date="2024-07" db="EMBL/GenBank/DDBJ databases">
        <title>Section-level genome sequencing and comparative genomics of Aspergillus sections Usti and Cavernicolus.</title>
        <authorList>
            <consortium name="Lawrence Berkeley National Laboratory"/>
            <person name="Nybo J.L."/>
            <person name="Vesth T.C."/>
            <person name="Theobald S."/>
            <person name="Frisvad J.C."/>
            <person name="Larsen T.O."/>
            <person name="Kjaerboelling I."/>
            <person name="Rothschild-Mancinelli K."/>
            <person name="Lyhne E.K."/>
            <person name="Kogle M.E."/>
            <person name="Barry K."/>
            <person name="Clum A."/>
            <person name="Na H."/>
            <person name="Ledsgaard L."/>
            <person name="Lin J."/>
            <person name="Lipzen A."/>
            <person name="Kuo A."/>
            <person name="Riley R."/>
            <person name="Mondo S."/>
            <person name="Labutti K."/>
            <person name="Haridas S."/>
            <person name="Pangalinan J."/>
            <person name="Salamov A.A."/>
            <person name="Simmons B.A."/>
            <person name="Magnuson J.K."/>
            <person name="Chen J."/>
            <person name="Drula E."/>
            <person name="Henrissat B."/>
            <person name="Wiebenga A."/>
            <person name="Lubbers R.J."/>
            <person name="Gomes A.C."/>
            <person name="Makela M.R."/>
            <person name="Stajich J."/>
            <person name="Grigoriev I.V."/>
            <person name="Mortensen U.H."/>
            <person name="De Vries R.P."/>
            <person name="Baker S.E."/>
            <person name="Andersen M.R."/>
        </authorList>
    </citation>
    <scope>NUCLEOTIDE SEQUENCE [LARGE SCALE GENOMIC DNA]</scope>
    <source>
        <strain evidence="1 2">CBS 209.92</strain>
    </source>
</reference>